<sequence>MIKLEYALAPIELSEDFIKQNTEEYKKKSTHVWGVNFIKEGVYNSSFGKCCYSESQLNVEGKYMEIDHFFPKIHFPHLILEWTNLLPSNKKCNTTKGDLNPLEIKIINPYSDNPKEHLYVKNFRYYHLTPIGKNTIDYTAINDYSHFTKVRSEICLEIIDELDYLNDNLTEAISSKSLRKTTITINKIKNLLKNGFRTQTYAAVISTTILADVKFIEIREILTRNEKWDSELNDIISELEYCALPSP</sequence>
<evidence type="ECO:0000313" key="2">
    <source>
        <dbReference type="Proteomes" id="UP000614460"/>
    </source>
</evidence>
<dbReference type="EMBL" id="BMKM01000002">
    <property type="protein sequence ID" value="GGE14064.1"/>
    <property type="molecule type" value="Genomic_DNA"/>
</dbReference>
<keyword evidence="2" id="KW-1185">Reference proteome</keyword>
<proteinExistence type="predicted"/>
<accession>A0A8H9KTK7</accession>
<gene>
    <name evidence="1" type="ORF">GCM10011516_09810</name>
</gene>
<dbReference type="AlphaFoldDB" id="A0A8H9KTK7"/>
<organism evidence="1 2">
    <name type="scientific">Sphingobacterium cellulitidis</name>
    <dbReference type="NCBI Taxonomy" id="1768011"/>
    <lineage>
        <taxon>Bacteria</taxon>
        <taxon>Pseudomonadati</taxon>
        <taxon>Bacteroidota</taxon>
        <taxon>Sphingobacteriia</taxon>
        <taxon>Sphingobacteriales</taxon>
        <taxon>Sphingobacteriaceae</taxon>
        <taxon>Sphingobacterium</taxon>
    </lineage>
</organism>
<evidence type="ECO:0000313" key="1">
    <source>
        <dbReference type="EMBL" id="GGE14064.1"/>
    </source>
</evidence>
<reference evidence="1" key="1">
    <citation type="journal article" date="2014" name="Int. J. Syst. Evol. Microbiol.">
        <title>Complete genome sequence of Corynebacterium casei LMG S-19264T (=DSM 44701T), isolated from a smear-ripened cheese.</title>
        <authorList>
            <consortium name="US DOE Joint Genome Institute (JGI-PGF)"/>
            <person name="Walter F."/>
            <person name="Albersmeier A."/>
            <person name="Kalinowski J."/>
            <person name="Ruckert C."/>
        </authorList>
    </citation>
    <scope>NUCLEOTIDE SEQUENCE</scope>
    <source>
        <strain evidence="1">CGMCC 1.15966</strain>
    </source>
</reference>
<name>A0A8H9KTK7_9SPHI</name>
<protein>
    <recommendedName>
        <fullName evidence="3">HNH nuclease domain-containing protein</fullName>
    </recommendedName>
</protein>
<dbReference type="Gene3D" id="1.10.30.50">
    <property type="match status" value="1"/>
</dbReference>
<reference evidence="1" key="2">
    <citation type="submission" date="2020-09" db="EMBL/GenBank/DDBJ databases">
        <authorList>
            <person name="Sun Q."/>
            <person name="Zhou Y."/>
        </authorList>
    </citation>
    <scope>NUCLEOTIDE SEQUENCE</scope>
    <source>
        <strain evidence="1">CGMCC 1.15966</strain>
    </source>
</reference>
<dbReference type="RefSeq" id="WP_182498741.1">
    <property type="nucleotide sequence ID" value="NZ_BMKM01000002.1"/>
</dbReference>
<comment type="caution">
    <text evidence="1">The sequence shown here is derived from an EMBL/GenBank/DDBJ whole genome shotgun (WGS) entry which is preliminary data.</text>
</comment>
<dbReference type="Proteomes" id="UP000614460">
    <property type="component" value="Unassembled WGS sequence"/>
</dbReference>
<evidence type="ECO:0008006" key="3">
    <source>
        <dbReference type="Google" id="ProtNLM"/>
    </source>
</evidence>